<keyword evidence="2" id="KW-1185">Reference proteome</keyword>
<sequence length="381" mass="41991">MSLISILSPELLAQVLQCLLETVSELAYVLELRLVCKKFDDIVVHELFNVGDYQPVTAAALKSISTAIWRGQRDIIQHILQLGPLTLSDRCRDRLCPILAAITVGDLDTVNLIFELVKTTSIEKRLYTALNIARPKPDRLNDYLAILQRLLPELSTITDLRPMALATLTRHIADTGGPTGVSRLVEHGLLSAYNAQVTRGQISALDCPSCKGDVPTIKKLFDVGYLGDVRPRVISDAAIVRAAKTALSWGHMNVFEELKNHSSRLCNSDVWLPHLLVASAGSTLDNPQELSKSADVLLRTSVIEASVPTRQGTIGQAALERAIQFLKPANVEFMLNMGVRLAHEHQVIHMSWSYSRRHQGAFDTTQQLLASYGLPLIVLSP</sequence>
<proteinExistence type="predicted"/>
<name>A0ACC3AF23_9EURO</name>
<comment type="caution">
    <text evidence="1">The sequence shown here is derived from an EMBL/GenBank/DDBJ whole genome shotgun (WGS) entry which is preliminary data.</text>
</comment>
<accession>A0ACC3AF23</accession>
<dbReference type="Proteomes" id="UP001172386">
    <property type="component" value="Unassembled WGS sequence"/>
</dbReference>
<dbReference type="EMBL" id="JAPDRQ010000025">
    <property type="protein sequence ID" value="KAJ9661168.1"/>
    <property type="molecule type" value="Genomic_DNA"/>
</dbReference>
<reference evidence="1" key="1">
    <citation type="submission" date="2022-10" db="EMBL/GenBank/DDBJ databases">
        <title>Culturing micro-colonial fungi from biological soil crusts in the Mojave desert and describing Neophaeococcomyces mojavensis, and introducing the new genera and species Taxawa tesnikishii.</title>
        <authorList>
            <person name="Kurbessoian T."/>
            <person name="Stajich J.E."/>
        </authorList>
    </citation>
    <scope>NUCLEOTIDE SEQUENCE</scope>
    <source>
        <strain evidence="1">JES_112</strain>
    </source>
</reference>
<organism evidence="1 2">
    <name type="scientific">Neophaeococcomyces mojaviensis</name>
    <dbReference type="NCBI Taxonomy" id="3383035"/>
    <lineage>
        <taxon>Eukaryota</taxon>
        <taxon>Fungi</taxon>
        <taxon>Dikarya</taxon>
        <taxon>Ascomycota</taxon>
        <taxon>Pezizomycotina</taxon>
        <taxon>Eurotiomycetes</taxon>
        <taxon>Chaetothyriomycetidae</taxon>
        <taxon>Chaetothyriales</taxon>
        <taxon>Chaetothyriales incertae sedis</taxon>
        <taxon>Neophaeococcomyces</taxon>
    </lineage>
</organism>
<gene>
    <name evidence="1" type="ORF">H2198_002112</name>
</gene>
<protein>
    <submittedName>
        <fullName evidence="1">Uncharacterized protein</fullName>
    </submittedName>
</protein>
<evidence type="ECO:0000313" key="1">
    <source>
        <dbReference type="EMBL" id="KAJ9661168.1"/>
    </source>
</evidence>
<evidence type="ECO:0000313" key="2">
    <source>
        <dbReference type="Proteomes" id="UP001172386"/>
    </source>
</evidence>